<evidence type="ECO:0000313" key="8">
    <source>
        <dbReference type="EMBL" id="MBB4084038.1"/>
    </source>
</evidence>
<dbReference type="PROSITE" id="PS50109">
    <property type="entry name" value="HIS_KIN"/>
    <property type="match status" value="1"/>
</dbReference>
<dbReference type="GO" id="GO:0009927">
    <property type="term" value="F:histidine phosphotransfer kinase activity"/>
    <property type="evidence" value="ECO:0007669"/>
    <property type="project" value="TreeGrafter"/>
</dbReference>
<evidence type="ECO:0000256" key="2">
    <source>
        <dbReference type="ARBA" id="ARBA00012438"/>
    </source>
</evidence>
<dbReference type="InterPro" id="IPR036890">
    <property type="entry name" value="HATPase_C_sf"/>
</dbReference>
<dbReference type="CDD" id="cd00082">
    <property type="entry name" value="HisKA"/>
    <property type="match status" value="1"/>
</dbReference>
<evidence type="ECO:0000313" key="9">
    <source>
        <dbReference type="Proteomes" id="UP000529946"/>
    </source>
</evidence>
<dbReference type="SMART" id="SM00387">
    <property type="entry name" value="HATPase_c"/>
    <property type="match status" value="1"/>
</dbReference>
<keyword evidence="6" id="KW-0472">Membrane</keyword>
<dbReference type="SMART" id="SM00388">
    <property type="entry name" value="HisKA"/>
    <property type="match status" value="1"/>
</dbReference>
<feature type="domain" description="Histidine kinase" evidence="7">
    <location>
        <begin position="322"/>
        <end position="540"/>
    </location>
</feature>
<feature type="transmembrane region" description="Helical" evidence="6">
    <location>
        <begin position="125"/>
        <end position="144"/>
    </location>
</feature>
<dbReference type="InterPro" id="IPR003594">
    <property type="entry name" value="HATPase_dom"/>
</dbReference>
<dbReference type="EC" id="2.7.13.3" evidence="2"/>
<evidence type="ECO:0000256" key="3">
    <source>
        <dbReference type="ARBA" id="ARBA00022553"/>
    </source>
</evidence>
<comment type="catalytic activity">
    <reaction evidence="1">
        <text>ATP + protein L-histidine = ADP + protein N-phospho-L-histidine.</text>
        <dbReference type="EC" id="2.7.13.3"/>
    </reaction>
</comment>
<keyword evidence="9" id="KW-1185">Reference proteome</keyword>
<dbReference type="Pfam" id="PF02518">
    <property type="entry name" value="HATPase_c"/>
    <property type="match status" value="1"/>
</dbReference>
<dbReference type="RefSeq" id="WP_246328944.1">
    <property type="nucleotide sequence ID" value="NZ_BAAAER010000003.1"/>
</dbReference>
<dbReference type="Gene3D" id="1.10.287.130">
    <property type="match status" value="1"/>
</dbReference>
<dbReference type="Proteomes" id="UP000529946">
    <property type="component" value="Unassembled WGS sequence"/>
</dbReference>
<evidence type="ECO:0000256" key="1">
    <source>
        <dbReference type="ARBA" id="ARBA00000085"/>
    </source>
</evidence>
<dbReference type="CDD" id="cd16922">
    <property type="entry name" value="HATPase_EvgS-ArcB-TorS-like"/>
    <property type="match status" value="1"/>
</dbReference>
<feature type="transmembrane region" description="Helical" evidence="6">
    <location>
        <begin position="150"/>
        <end position="169"/>
    </location>
</feature>
<evidence type="ECO:0000256" key="4">
    <source>
        <dbReference type="ARBA" id="ARBA00022679"/>
    </source>
</evidence>
<keyword evidence="5 8" id="KW-0418">Kinase</keyword>
<keyword evidence="3" id="KW-0597">Phosphoprotein</keyword>
<dbReference type="AlphaFoldDB" id="A0A7W6JF75"/>
<accession>A0A7W6JF75</accession>
<evidence type="ECO:0000259" key="7">
    <source>
        <dbReference type="PROSITE" id="PS50109"/>
    </source>
</evidence>
<proteinExistence type="predicted"/>
<keyword evidence="6" id="KW-1133">Transmembrane helix</keyword>
<gene>
    <name evidence="8" type="ORF">GGR12_002926</name>
</gene>
<organism evidence="8 9">
    <name type="scientific">Brevundimonas lenta</name>
    <dbReference type="NCBI Taxonomy" id="424796"/>
    <lineage>
        <taxon>Bacteria</taxon>
        <taxon>Pseudomonadati</taxon>
        <taxon>Pseudomonadota</taxon>
        <taxon>Alphaproteobacteria</taxon>
        <taxon>Caulobacterales</taxon>
        <taxon>Caulobacteraceae</taxon>
        <taxon>Brevundimonas</taxon>
    </lineage>
</organism>
<evidence type="ECO:0000256" key="6">
    <source>
        <dbReference type="SAM" id="Phobius"/>
    </source>
</evidence>
<dbReference type="Pfam" id="PF00512">
    <property type="entry name" value="HisKA"/>
    <property type="match status" value="1"/>
</dbReference>
<dbReference type="SUPFAM" id="SSF55874">
    <property type="entry name" value="ATPase domain of HSP90 chaperone/DNA topoisomerase II/histidine kinase"/>
    <property type="match status" value="1"/>
</dbReference>
<dbReference type="InterPro" id="IPR003661">
    <property type="entry name" value="HisK_dim/P_dom"/>
</dbReference>
<keyword evidence="4 8" id="KW-0808">Transferase</keyword>
<dbReference type="GO" id="GO:0000155">
    <property type="term" value="F:phosphorelay sensor kinase activity"/>
    <property type="evidence" value="ECO:0007669"/>
    <property type="project" value="InterPro"/>
</dbReference>
<keyword evidence="6" id="KW-0812">Transmembrane</keyword>
<comment type="caution">
    <text evidence="8">The sequence shown here is derived from an EMBL/GenBank/DDBJ whole genome shotgun (WGS) entry which is preliminary data.</text>
</comment>
<name>A0A7W6JF75_9CAUL</name>
<sequence>MTTARPTDPAESAARAGAGDRPALAAWHAAWAVSAALLALGGRWIGGVDGPVFYSVLAMIVPGLAGLGLLQRDGAGERMTLLGIWGLSALTCAALSSGLTGPLAGFVFLPLAAGIAMGGARPVQVGALAVGVAALAGLFSAWIGGPGPNLPALAAISAVLAAGAAALAVRLSWRQRDERLELAEAEVRRVESLMAAQPGLTLILEPSGRVLAAYGTPPPSLPVDPLFEQGLVAAVHAPDRPRLLAALERAMQGHEGSAVLAPRLALDRRVQVVLRRLDDPAGPRIMGQAFDATAQYARELGLEIARTEAETREAGKTRFLANMSHELRTPLNAVLGFSDIMRQRLFGPIPDRYADYAENIHQAGGHLLDLINDLLDVSKIEAERYTLTTEKFDAREVVSAAMALVRVNAEDKGVSLSGVLPPDPVEVSADRRAIKQMALNLLSNAVKFTHAGGSVTVAVEAMGPYLEITVADTGVGIAPEDVQRLGRPFEQAGGLEQRRQGTGLGLSLVRAFAELHGGRMSIDSTLGEGTAVTVRMPVALVARAPAPEGGAEIIPLPLAGGGVS</sequence>
<dbReference type="PANTHER" id="PTHR43047">
    <property type="entry name" value="TWO-COMPONENT HISTIDINE PROTEIN KINASE"/>
    <property type="match status" value="1"/>
</dbReference>
<dbReference type="PANTHER" id="PTHR43047:SF72">
    <property type="entry name" value="OSMOSENSING HISTIDINE PROTEIN KINASE SLN1"/>
    <property type="match status" value="1"/>
</dbReference>
<evidence type="ECO:0000256" key="5">
    <source>
        <dbReference type="ARBA" id="ARBA00022777"/>
    </source>
</evidence>
<dbReference type="Gene3D" id="3.30.565.10">
    <property type="entry name" value="Histidine kinase-like ATPase, C-terminal domain"/>
    <property type="match status" value="1"/>
</dbReference>
<protein>
    <recommendedName>
        <fullName evidence="2">histidine kinase</fullName>
        <ecNumber evidence="2">2.7.13.3</ecNumber>
    </recommendedName>
</protein>
<dbReference type="InterPro" id="IPR036097">
    <property type="entry name" value="HisK_dim/P_sf"/>
</dbReference>
<dbReference type="InterPro" id="IPR005467">
    <property type="entry name" value="His_kinase_dom"/>
</dbReference>
<dbReference type="GO" id="GO:0005886">
    <property type="term" value="C:plasma membrane"/>
    <property type="evidence" value="ECO:0007669"/>
    <property type="project" value="TreeGrafter"/>
</dbReference>
<feature type="transmembrane region" description="Helical" evidence="6">
    <location>
        <begin position="82"/>
        <end position="113"/>
    </location>
</feature>
<dbReference type="InterPro" id="IPR004358">
    <property type="entry name" value="Sig_transdc_His_kin-like_C"/>
</dbReference>
<feature type="transmembrane region" description="Helical" evidence="6">
    <location>
        <begin position="52"/>
        <end position="70"/>
    </location>
</feature>
<dbReference type="PRINTS" id="PR00344">
    <property type="entry name" value="BCTRLSENSOR"/>
</dbReference>
<dbReference type="SUPFAM" id="SSF47384">
    <property type="entry name" value="Homodimeric domain of signal transducing histidine kinase"/>
    <property type="match status" value="1"/>
</dbReference>
<feature type="transmembrane region" description="Helical" evidence="6">
    <location>
        <begin position="25"/>
        <end position="45"/>
    </location>
</feature>
<reference evidence="8 9" key="1">
    <citation type="submission" date="2020-08" db="EMBL/GenBank/DDBJ databases">
        <title>Genomic Encyclopedia of Type Strains, Phase IV (KMG-IV): sequencing the most valuable type-strain genomes for metagenomic binning, comparative biology and taxonomic classification.</title>
        <authorList>
            <person name="Goeker M."/>
        </authorList>
    </citation>
    <scope>NUCLEOTIDE SEQUENCE [LARGE SCALE GENOMIC DNA]</scope>
    <source>
        <strain evidence="8 9">DSM 23960</strain>
    </source>
</reference>
<dbReference type="EMBL" id="JACIDM010000003">
    <property type="protein sequence ID" value="MBB4084038.1"/>
    <property type="molecule type" value="Genomic_DNA"/>
</dbReference>